<dbReference type="PRINTS" id="PR00368">
    <property type="entry name" value="FADPNR"/>
</dbReference>
<dbReference type="RefSeq" id="XP_007405011.1">
    <property type="nucleotide sequence ID" value="XM_007404949.1"/>
</dbReference>
<dbReference type="Proteomes" id="UP000001072">
    <property type="component" value="Unassembled WGS sequence"/>
</dbReference>
<feature type="non-terminal residue" evidence="5">
    <location>
        <position position="1"/>
    </location>
</feature>
<evidence type="ECO:0000256" key="3">
    <source>
        <dbReference type="ARBA" id="ARBA00023002"/>
    </source>
</evidence>
<dbReference type="SUPFAM" id="SSF51905">
    <property type="entry name" value="FAD/NAD(P)-binding domain"/>
    <property type="match status" value="1"/>
</dbReference>
<evidence type="ECO:0000256" key="2">
    <source>
        <dbReference type="ARBA" id="ARBA00022827"/>
    </source>
</evidence>
<reference evidence="6" key="1">
    <citation type="journal article" date="2011" name="Proc. Natl. Acad. Sci. U.S.A.">
        <title>Obligate biotrophy features unraveled by the genomic analysis of rust fungi.</title>
        <authorList>
            <person name="Duplessis S."/>
            <person name="Cuomo C.A."/>
            <person name="Lin Y.-C."/>
            <person name="Aerts A."/>
            <person name="Tisserant E."/>
            <person name="Veneault-Fourrey C."/>
            <person name="Joly D.L."/>
            <person name="Hacquard S."/>
            <person name="Amselem J."/>
            <person name="Cantarel B.L."/>
            <person name="Chiu R."/>
            <person name="Coutinho P.M."/>
            <person name="Feau N."/>
            <person name="Field M."/>
            <person name="Frey P."/>
            <person name="Gelhaye E."/>
            <person name="Goldberg J."/>
            <person name="Grabherr M.G."/>
            <person name="Kodira C.D."/>
            <person name="Kohler A."/>
            <person name="Kuees U."/>
            <person name="Lindquist E.A."/>
            <person name="Lucas S.M."/>
            <person name="Mago R."/>
            <person name="Mauceli E."/>
            <person name="Morin E."/>
            <person name="Murat C."/>
            <person name="Pangilinan J.L."/>
            <person name="Park R."/>
            <person name="Pearson M."/>
            <person name="Quesneville H."/>
            <person name="Rouhier N."/>
            <person name="Sakthikumar S."/>
            <person name="Salamov A.A."/>
            <person name="Schmutz J."/>
            <person name="Selles B."/>
            <person name="Shapiro H."/>
            <person name="Tanguay P."/>
            <person name="Tuskan G.A."/>
            <person name="Henrissat B."/>
            <person name="Van de Peer Y."/>
            <person name="Rouze P."/>
            <person name="Ellis J.G."/>
            <person name="Dodds P.N."/>
            <person name="Schein J.E."/>
            <person name="Zhong S."/>
            <person name="Hamelin R.C."/>
            <person name="Grigoriev I.V."/>
            <person name="Szabo L.J."/>
            <person name="Martin F."/>
        </authorList>
    </citation>
    <scope>NUCLEOTIDE SEQUENCE [LARGE SCALE GENOMIC DNA]</scope>
    <source>
        <strain evidence="6">98AG31 / pathotype 3-4-7</strain>
    </source>
</reference>
<dbReference type="PANTHER" id="PTHR23023">
    <property type="entry name" value="DIMETHYLANILINE MONOOXYGENASE"/>
    <property type="match status" value="1"/>
</dbReference>
<dbReference type="PRINTS" id="PR00469">
    <property type="entry name" value="PNDRDTASEII"/>
</dbReference>
<keyword evidence="1" id="KW-0285">Flavoprotein</keyword>
<dbReference type="Gene3D" id="3.50.50.60">
    <property type="entry name" value="FAD/NAD(P)-binding domain"/>
    <property type="match status" value="1"/>
</dbReference>
<proteinExistence type="predicted"/>
<dbReference type="InterPro" id="IPR050346">
    <property type="entry name" value="FMO-like"/>
</dbReference>
<keyword evidence="6" id="KW-1185">Reference proteome</keyword>
<organism evidence="6">
    <name type="scientific">Melampsora larici-populina (strain 98AG31 / pathotype 3-4-7)</name>
    <name type="common">Poplar leaf rust fungus</name>
    <dbReference type="NCBI Taxonomy" id="747676"/>
    <lineage>
        <taxon>Eukaryota</taxon>
        <taxon>Fungi</taxon>
        <taxon>Dikarya</taxon>
        <taxon>Basidiomycota</taxon>
        <taxon>Pucciniomycotina</taxon>
        <taxon>Pucciniomycetes</taxon>
        <taxon>Pucciniales</taxon>
        <taxon>Melampsoraceae</taxon>
        <taxon>Melampsora</taxon>
    </lineage>
</organism>
<dbReference type="InParanoid" id="F4R7U5"/>
<dbReference type="InterPro" id="IPR036188">
    <property type="entry name" value="FAD/NAD-bd_sf"/>
</dbReference>
<dbReference type="GO" id="GO:0016491">
    <property type="term" value="F:oxidoreductase activity"/>
    <property type="evidence" value="ECO:0007669"/>
    <property type="project" value="UniProtKB-KW"/>
</dbReference>
<dbReference type="AlphaFoldDB" id="F4R7U5"/>
<keyword evidence="2" id="KW-0274">FAD</keyword>
<feature type="domain" description="FAD/NAD(P)-binding" evidence="4">
    <location>
        <begin position="33"/>
        <end position="230"/>
    </location>
</feature>
<evidence type="ECO:0000313" key="5">
    <source>
        <dbReference type="EMBL" id="EGG11376.1"/>
    </source>
</evidence>
<dbReference type="Pfam" id="PF07992">
    <property type="entry name" value="Pyr_redox_2"/>
    <property type="match status" value="1"/>
</dbReference>
<evidence type="ECO:0000313" key="6">
    <source>
        <dbReference type="Proteomes" id="UP000001072"/>
    </source>
</evidence>
<dbReference type="EMBL" id="GL883092">
    <property type="protein sequence ID" value="EGG11376.1"/>
    <property type="molecule type" value="Genomic_DNA"/>
</dbReference>
<protein>
    <recommendedName>
        <fullName evidence="4">FAD/NAD(P)-binding domain-containing protein</fullName>
    </recommendedName>
</protein>
<dbReference type="OrthoDB" id="66881at2759"/>
<evidence type="ECO:0000259" key="4">
    <source>
        <dbReference type="Pfam" id="PF07992"/>
    </source>
</evidence>
<dbReference type="InterPro" id="IPR023753">
    <property type="entry name" value="FAD/NAD-binding_dom"/>
</dbReference>
<dbReference type="HOGENOM" id="CLU_024886_0_0_1"/>
<gene>
    <name evidence="5" type="ORF">MELLADRAFT_24530</name>
</gene>
<accession>F4R7U5</accession>
<keyword evidence="3" id="KW-0560">Oxidoreductase</keyword>
<feature type="non-terminal residue" evidence="5">
    <location>
        <position position="483"/>
    </location>
</feature>
<sequence length="483" mass="54290">ESIYFLYGLVQFIICRIFVVEFIKTKVEKPLGRVAIIGAGVTGVSSAAHLVSHGFEVTIYEQKPKLGGIWAAVNQTSSLQLNSLLYRFHPAVIWSQGFPVKQHEILSEITRIWELYRLESRTKFNYAVRDVRRRILPDGKTQWTIDEGHDGVFDAVIVAIGTCGPPKAIQGLGIDRFTGPVAHSSKLDGLDLKGKRVVIIGGGASGVEAAELAVNSNAAEVNLLARSDKWFIPRNWFLSILLGCCPRRLQNSVGAWVESALVRFHYGNLKHLAPAHQRFYSDTPIVNDIFFQHARSGRARYIRGDLSEILPTALKLNVRTDRTSKPGDSGVVEILKADVIIDATGYHRPEYEFLPTVKLFPSKDYSPPHIFMQTFSVSDPTCLMTNAAYFDGVGAVGHYHIGISTRLLIMFLLQPETAPKQCFASVTQIHSSQFLHFIKFLKITETSIQQCSYVELVWWFVGFHLTNFMRMRWAIFNLFGWGQ</sequence>
<name>F4R7U5_MELLP</name>
<dbReference type="KEGG" id="mlr:MELLADRAFT_24530"/>
<evidence type="ECO:0000256" key="1">
    <source>
        <dbReference type="ARBA" id="ARBA00022630"/>
    </source>
</evidence>
<dbReference type="VEuPathDB" id="FungiDB:MELLADRAFT_24530"/>
<dbReference type="eggNOG" id="KOG1399">
    <property type="taxonomic scope" value="Eukaryota"/>
</dbReference>
<dbReference type="GeneID" id="18926923"/>